<reference evidence="2" key="1">
    <citation type="submission" date="2020-07" db="EMBL/GenBank/DDBJ databases">
        <authorList>
            <person name="Lin J."/>
        </authorList>
    </citation>
    <scope>NUCLEOTIDE SEQUENCE</scope>
</reference>
<evidence type="ECO:0000256" key="1">
    <source>
        <dbReference type="SAM" id="SignalP"/>
    </source>
</evidence>
<accession>A0A6V7PF14</accession>
<evidence type="ECO:0008006" key="3">
    <source>
        <dbReference type="Google" id="ProtNLM"/>
    </source>
</evidence>
<keyword evidence="1" id="KW-0732">Signal</keyword>
<sequence>MYRHCAHCFAKLRIARALSIVAGCAPKCEHGLRHIETCQRCFVFVGWMLTRWTPRRSGCMLDANRWVLRSEIGTVVHARTPQSPSSACGTHLEGRHVYMFSPPTPIISDVAGPSGTVCEKRT</sequence>
<feature type="chain" id="PRO_5027872140" description="Secreted protein" evidence="1">
    <location>
        <begin position="18"/>
        <end position="122"/>
    </location>
</feature>
<proteinExistence type="predicted"/>
<evidence type="ECO:0000313" key="2">
    <source>
        <dbReference type="EMBL" id="CAD1829470.1"/>
    </source>
</evidence>
<dbReference type="AlphaFoldDB" id="A0A6V7PF14"/>
<gene>
    <name evidence="2" type="ORF">CB5_LOCUS12681</name>
</gene>
<feature type="signal peptide" evidence="1">
    <location>
        <begin position="1"/>
        <end position="17"/>
    </location>
</feature>
<dbReference type="EMBL" id="LR862147">
    <property type="protein sequence ID" value="CAD1829470.1"/>
    <property type="molecule type" value="Genomic_DNA"/>
</dbReference>
<organism evidence="2">
    <name type="scientific">Ananas comosus var. bracteatus</name>
    <name type="common">red pineapple</name>
    <dbReference type="NCBI Taxonomy" id="296719"/>
    <lineage>
        <taxon>Eukaryota</taxon>
        <taxon>Viridiplantae</taxon>
        <taxon>Streptophyta</taxon>
        <taxon>Embryophyta</taxon>
        <taxon>Tracheophyta</taxon>
        <taxon>Spermatophyta</taxon>
        <taxon>Magnoliopsida</taxon>
        <taxon>Liliopsida</taxon>
        <taxon>Poales</taxon>
        <taxon>Bromeliaceae</taxon>
        <taxon>Bromelioideae</taxon>
        <taxon>Ananas</taxon>
    </lineage>
</organism>
<name>A0A6V7PF14_ANACO</name>
<protein>
    <recommendedName>
        <fullName evidence="3">Secreted protein</fullName>
    </recommendedName>
</protein>